<evidence type="ECO:0000256" key="7">
    <source>
        <dbReference type="ARBA" id="ARBA00023212"/>
    </source>
</evidence>
<dbReference type="InterPro" id="IPR004000">
    <property type="entry name" value="Actin"/>
</dbReference>
<gene>
    <name evidence="10" type="ORF">BBJ29_006730</name>
    <name evidence="9" type="ORF">BBP00_00003374</name>
</gene>
<comment type="catalytic activity">
    <reaction evidence="8">
        <text>ATP + H2O = ADP + phosphate + H(+)</text>
        <dbReference type="Rhea" id="RHEA:13065"/>
        <dbReference type="ChEBI" id="CHEBI:15377"/>
        <dbReference type="ChEBI" id="CHEBI:15378"/>
        <dbReference type="ChEBI" id="CHEBI:30616"/>
        <dbReference type="ChEBI" id="CHEBI:43474"/>
        <dbReference type="ChEBI" id="CHEBI:456216"/>
    </reaction>
</comment>
<dbReference type="Gene3D" id="3.90.640.10">
    <property type="entry name" value="Actin, Chain A, domain 4"/>
    <property type="match status" value="1"/>
</dbReference>
<dbReference type="PANTHER" id="PTHR11937">
    <property type="entry name" value="ACTIN"/>
    <property type="match status" value="1"/>
</dbReference>
<dbReference type="InterPro" id="IPR020902">
    <property type="entry name" value="Actin/actin-like_CS"/>
</dbReference>
<reference evidence="11 12" key="1">
    <citation type="submission" date="2018-07" db="EMBL/GenBank/DDBJ databases">
        <title>Genome sequencing of oomycete isolates from Chile give support for New Zealand origin for Phytophthora kernoviae and make available the first Nothophytophthora sp. genome.</title>
        <authorList>
            <person name="Studholme D.J."/>
            <person name="Sanfuentes E."/>
            <person name="Panda P."/>
            <person name="Hill R."/>
            <person name="Sambles C."/>
            <person name="Grant M."/>
            <person name="Williams N.M."/>
            <person name="Mcdougal R.L."/>
        </authorList>
    </citation>
    <scope>NUCLEOTIDE SEQUENCE [LARGE SCALE GENOMIC DNA]</scope>
    <source>
        <strain evidence="9">Chile6</strain>
        <strain evidence="10">Chile7</strain>
    </source>
</reference>
<evidence type="ECO:0000313" key="11">
    <source>
        <dbReference type="Proteomes" id="UP000277300"/>
    </source>
</evidence>
<dbReference type="OrthoDB" id="5132116at2759"/>
<keyword evidence="5" id="KW-0067">ATP-binding</keyword>
<keyword evidence="4" id="KW-0547">Nucleotide-binding</keyword>
<dbReference type="PROSITE" id="PS01132">
    <property type="entry name" value="ACTINS_ACT_LIKE"/>
    <property type="match status" value="1"/>
</dbReference>
<dbReference type="Pfam" id="PF00022">
    <property type="entry name" value="Actin"/>
    <property type="match status" value="1"/>
</dbReference>
<dbReference type="InterPro" id="IPR043129">
    <property type="entry name" value="ATPase_NBD"/>
</dbReference>
<accession>A0A3F2RUP0</accession>
<keyword evidence="3" id="KW-0963">Cytoplasm</keyword>
<evidence type="ECO:0000313" key="12">
    <source>
        <dbReference type="Proteomes" id="UP000284657"/>
    </source>
</evidence>
<proteinExistence type="inferred from homology"/>
<evidence type="ECO:0000256" key="5">
    <source>
        <dbReference type="ARBA" id="ARBA00022840"/>
    </source>
</evidence>
<protein>
    <recommendedName>
        <fullName evidence="13">Actin-related protein 2</fullName>
    </recommendedName>
</protein>
<evidence type="ECO:0000256" key="6">
    <source>
        <dbReference type="ARBA" id="ARBA00023203"/>
    </source>
</evidence>
<dbReference type="AlphaFoldDB" id="A0A3F2RUP0"/>
<dbReference type="SMART" id="SM00268">
    <property type="entry name" value="ACTIN"/>
    <property type="match status" value="1"/>
</dbReference>
<dbReference type="FunFam" id="3.90.640.10:FF:000005">
    <property type="entry name" value="Actin-related protein 2"/>
    <property type="match status" value="1"/>
</dbReference>
<evidence type="ECO:0000313" key="10">
    <source>
        <dbReference type="EMBL" id="RLN66413.1"/>
    </source>
</evidence>
<evidence type="ECO:0000313" key="9">
    <source>
        <dbReference type="EMBL" id="RLN64573.1"/>
    </source>
</evidence>
<dbReference type="EMBL" id="MBAD02000520">
    <property type="protein sequence ID" value="RLN66413.1"/>
    <property type="molecule type" value="Genomic_DNA"/>
</dbReference>
<dbReference type="SUPFAM" id="SSF53067">
    <property type="entry name" value="Actin-like ATPase domain"/>
    <property type="match status" value="2"/>
</dbReference>
<comment type="similarity">
    <text evidence="2">Belongs to the actin family. ARP2 subfamily.</text>
</comment>
<name>A0A3F2RUP0_9STRA</name>
<keyword evidence="6" id="KW-0009">Actin-binding</keyword>
<dbReference type="GO" id="GO:0005856">
    <property type="term" value="C:cytoskeleton"/>
    <property type="evidence" value="ECO:0007669"/>
    <property type="project" value="UniProtKB-SubCell"/>
</dbReference>
<dbReference type="Gene3D" id="3.30.420.40">
    <property type="match status" value="2"/>
</dbReference>
<comment type="subcellular location">
    <subcellularLocation>
        <location evidence="1">Cytoplasm</location>
        <location evidence="1">Cytoskeleton</location>
    </subcellularLocation>
</comment>
<dbReference type="Proteomes" id="UP000284657">
    <property type="component" value="Unassembled WGS sequence"/>
</dbReference>
<evidence type="ECO:0000256" key="2">
    <source>
        <dbReference type="ARBA" id="ARBA00010121"/>
    </source>
</evidence>
<dbReference type="EMBL" id="MBDO02000070">
    <property type="protein sequence ID" value="RLN64573.1"/>
    <property type="molecule type" value="Genomic_DNA"/>
</dbReference>
<sequence>MDDVSRLRKLTSLTYLSGKLRHMFHREHRDTIVCEEDEVTPGSKRNIYDIIRRSEAAQVRPGRAQTTTGFDLAKFGGVMPNVRPMAFTHSTSLPLDRYEPSKEQRWCTNCSKCFQRGLSHYDQYCGLDCKTAHRLRQTALFFSQKRGRAQSDARTPSGSARKAAEQSYQQLFNTMVAANKIVVCDNGTGFVKAGFAAENFPKAIFPSLVGRPVLRAEEAVQTDILLKDIMFGDEAAAVRSNLEISYPVENGIVKNWDDMEKLWDYTFKERLGIDPKAGHRILLTEPPLNPKRNREKLVEMMFEKYGFDGCNITTQAMLTLYAQGITTGVVIDTGDGVTHVVPVYQGYVPQHLICRLDVAGRHITNYLIKLMLLRGYPLNRTADFETARQMKEKWCYVAYDTDAERKLALETTVLEETYELPDGRIVKLGRERFEAPEALFDPNLIDVEGDGLSDMVFNMCMKADIDLRTEFFKNVVLSGGSSMYPGLPSRLEKDIKQRYLTDVLKGDKSRLSKFRLRINDPPRRKHLVFLGGSVLADVMKDNDAFWLLKSEYEEQGLRVLDKLQG</sequence>
<dbReference type="GO" id="GO:0005524">
    <property type="term" value="F:ATP binding"/>
    <property type="evidence" value="ECO:0007669"/>
    <property type="project" value="UniProtKB-KW"/>
</dbReference>
<dbReference type="FunFam" id="3.30.420.40:FF:000150">
    <property type="entry name" value="Actin-related protein 7"/>
    <property type="match status" value="1"/>
</dbReference>
<dbReference type="Proteomes" id="UP000277300">
    <property type="component" value="Unassembled WGS sequence"/>
</dbReference>
<evidence type="ECO:0000256" key="4">
    <source>
        <dbReference type="ARBA" id="ARBA00022741"/>
    </source>
</evidence>
<dbReference type="CDD" id="cd10220">
    <property type="entry name" value="ASKHA_NBD_Arp2"/>
    <property type="match status" value="1"/>
</dbReference>
<evidence type="ECO:0008006" key="13">
    <source>
        <dbReference type="Google" id="ProtNLM"/>
    </source>
</evidence>
<keyword evidence="7" id="KW-0206">Cytoskeleton</keyword>
<dbReference type="GO" id="GO:0003779">
    <property type="term" value="F:actin binding"/>
    <property type="evidence" value="ECO:0007669"/>
    <property type="project" value="UniProtKB-KW"/>
</dbReference>
<evidence type="ECO:0000256" key="8">
    <source>
        <dbReference type="ARBA" id="ARBA00049360"/>
    </source>
</evidence>
<evidence type="ECO:0000256" key="1">
    <source>
        <dbReference type="ARBA" id="ARBA00004245"/>
    </source>
</evidence>
<evidence type="ECO:0000256" key="3">
    <source>
        <dbReference type="ARBA" id="ARBA00022490"/>
    </source>
</evidence>
<dbReference type="PRINTS" id="PR00190">
    <property type="entry name" value="ACTIN"/>
</dbReference>
<organism evidence="9 11">
    <name type="scientific">Phytophthora kernoviae</name>
    <dbReference type="NCBI Taxonomy" id="325452"/>
    <lineage>
        <taxon>Eukaryota</taxon>
        <taxon>Sar</taxon>
        <taxon>Stramenopiles</taxon>
        <taxon>Oomycota</taxon>
        <taxon>Peronosporomycetes</taxon>
        <taxon>Peronosporales</taxon>
        <taxon>Peronosporaceae</taxon>
        <taxon>Phytophthora</taxon>
    </lineage>
</organism>
<comment type="caution">
    <text evidence="9">The sequence shown here is derived from an EMBL/GenBank/DDBJ whole genome shotgun (WGS) entry which is preliminary data.</text>
</comment>